<gene>
    <name evidence="2" type="ORF">EVAR_5639_1</name>
</gene>
<reference evidence="2 3" key="1">
    <citation type="journal article" date="2019" name="Commun. Biol.">
        <title>The bagworm genome reveals a unique fibroin gene that provides high tensile strength.</title>
        <authorList>
            <person name="Kono N."/>
            <person name="Nakamura H."/>
            <person name="Ohtoshi R."/>
            <person name="Tomita M."/>
            <person name="Numata K."/>
            <person name="Arakawa K."/>
        </authorList>
    </citation>
    <scope>NUCLEOTIDE SEQUENCE [LARGE SCALE GENOMIC DNA]</scope>
</reference>
<organism evidence="2 3">
    <name type="scientific">Eumeta variegata</name>
    <name type="common">Bagworm moth</name>
    <name type="synonym">Eumeta japonica</name>
    <dbReference type="NCBI Taxonomy" id="151549"/>
    <lineage>
        <taxon>Eukaryota</taxon>
        <taxon>Metazoa</taxon>
        <taxon>Ecdysozoa</taxon>
        <taxon>Arthropoda</taxon>
        <taxon>Hexapoda</taxon>
        <taxon>Insecta</taxon>
        <taxon>Pterygota</taxon>
        <taxon>Neoptera</taxon>
        <taxon>Endopterygota</taxon>
        <taxon>Lepidoptera</taxon>
        <taxon>Glossata</taxon>
        <taxon>Ditrysia</taxon>
        <taxon>Tineoidea</taxon>
        <taxon>Psychidae</taxon>
        <taxon>Oiketicinae</taxon>
        <taxon>Eumeta</taxon>
    </lineage>
</organism>
<proteinExistence type="predicted"/>
<sequence length="88" mass="10057">MQVSEKTRRRADPHQRDNVKARYGLFIIKVTTNVVSDEGRADQKLLSCSGIQLKNHFRKWTKRKHNSPSRVGPTKKEARAHGLHNPGS</sequence>
<evidence type="ECO:0000313" key="3">
    <source>
        <dbReference type="Proteomes" id="UP000299102"/>
    </source>
</evidence>
<comment type="caution">
    <text evidence="2">The sequence shown here is derived from an EMBL/GenBank/DDBJ whole genome shotgun (WGS) entry which is preliminary data.</text>
</comment>
<accession>A0A4C1T7D0</accession>
<dbReference type="Proteomes" id="UP000299102">
    <property type="component" value="Unassembled WGS sequence"/>
</dbReference>
<feature type="region of interest" description="Disordered" evidence="1">
    <location>
        <begin position="59"/>
        <end position="88"/>
    </location>
</feature>
<keyword evidence="3" id="KW-1185">Reference proteome</keyword>
<name>A0A4C1T7D0_EUMVA</name>
<evidence type="ECO:0000313" key="2">
    <source>
        <dbReference type="EMBL" id="GBP10322.1"/>
    </source>
</evidence>
<dbReference type="EMBL" id="BGZK01000040">
    <property type="protein sequence ID" value="GBP10322.1"/>
    <property type="molecule type" value="Genomic_DNA"/>
</dbReference>
<dbReference type="AlphaFoldDB" id="A0A4C1T7D0"/>
<evidence type="ECO:0000256" key="1">
    <source>
        <dbReference type="SAM" id="MobiDB-lite"/>
    </source>
</evidence>
<protein>
    <submittedName>
        <fullName evidence="2">Uncharacterized protein</fullName>
    </submittedName>
</protein>